<feature type="chain" id="PRO_5045749276" evidence="1">
    <location>
        <begin position="26"/>
        <end position="138"/>
    </location>
</feature>
<evidence type="ECO:0000313" key="2">
    <source>
        <dbReference type="EMBL" id="GAA4455937.1"/>
    </source>
</evidence>
<proteinExistence type="predicted"/>
<evidence type="ECO:0000256" key="1">
    <source>
        <dbReference type="SAM" id="SignalP"/>
    </source>
</evidence>
<keyword evidence="3" id="KW-1185">Reference proteome</keyword>
<keyword evidence="1" id="KW-0732">Signal</keyword>
<protein>
    <submittedName>
        <fullName evidence="2">Uncharacterized protein</fullName>
    </submittedName>
</protein>
<dbReference type="Proteomes" id="UP001501410">
    <property type="component" value="Unassembled WGS sequence"/>
</dbReference>
<comment type="caution">
    <text evidence="2">The sequence shown here is derived from an EMBL/GenBank/DDBJ whole genome shotgun (WGS) entry which is preliminary data.</text>
</comment>
<name>A0ABP8MXA3_9BACT</name>
<evidence type="ECO:0000313" key="3">
    <source>
        <dbReference type="Proteomes" id="UP001501410"/>
    </source>
</evidence>
<sequence length="138" mass="15650">MLKRSLLFSCFILLALFFTPGFVQAQTLPNCSVERVVPDSSGNMAFTIKGDKDFYVGNAQFVLHIGKSVFTLNDQDGPYLTFYIPVREFKAIPEGAQIFLKYGEAHSDEDEEILADACRRQMGHYRSLGLFSKDMIHR</sequence>
<feature type="signal peptide" evidence="1">
    <location>
        <begin position="1"/>
        <end position="25"/>
    </location>
</feature>
<dbReference type="RefSeq" id="WP_344826411.1">
    <property type="nucleotide sequence ID" value="NZ_BAABEZ010000022.1"/>
</dbReference>
<gene>
    <name evidence="2" type="ORF">GCM10023092_20470</name>
</gene>
<reference evidence="3" key="1">
    <citation type="journal article" date="2019" name="Int. J. Syst. Evol. Microbiol.">
        <title>The Global Catalogue of Microorganisms (GCM) 10K type strain sequencing project: providing services to taxonomists for standard genome sequencing and annotation.</title>
        <authorList>
            <consortium name="The Broad Institute Genomics Platform"/>
            <consortium name="The Broad Institute Genome Sequencing Center for Infectious Disease"/>
            <person name="Wu L."/>
            <person name="Ma J."/>
        </authorList>
    </citation>
    <scope>NUCLEOTIDE SEQUENCE [LARGE SCALE GENOMIC DNA]</scope>
    <source>
        <strain evidence="3">JCM 31921</strain>
    </source>
</reference>
<organism evidence="2 3">
    <name type="scientific">Rurimicrobium arvi</name>
    <dbReference type="NCBI Taxonomy" id="2049916"/>
    <lineage>
        <taxon>Bacteria</taxon>
        <taxon>Pseudomonadati</taxon>
        <taxon>Bacteroidota</taxon>
        <taxon>Chitinophagia</taxon>
        <taxon>Chitinophagales</taxon>
        <taxon>Chitinophagaceae</taxon>
        <taxon>Rurimicrobium</taxon>
    </lineage>
</organism>
<accession>A0ABP8MXA3</accession>
<dbReference type="EMBL" id="BAABEZ010000022">
    <property type="protein sequence ID" value="GAA4455937.1"/>
    <property type="molecule type" value="Genomic_DNA"/>
</dbReference>